<dbReference type="Pfam" id="PF13637">
    <property type="entry name" value="Ank_4"/>
    <property type="match status" value="1"/>
</dbReference>
<dbReference type="Proteomes" id="UP000031258">
    <property type="component" value="Unassembled WGS sequence"/>
</dbReference>
<feature type="repeat" description="ANK" evidence="3">
    <location>
        <begin position="43"/>
        <end position="75"/>
    </location>
</feature>
<dbReference type="PRINTS" id="PR01415">
    <property type="entry name" value="ANKYRIN"/>
</dbReference>
<dbReference type="PROSITE" id="PS50297">
    <property type="entry name" value="ANK_REP_REGION"/>
    <property type="match status" value="6"/>
</dbReference>
<sequence length="436" mass="48736">MMKNTDSQENESITLHEAARIGNTARIESLLNEGVDINSRDSDRDTALMRAALVGNLEVVKYLLAHGADPDLQNNYYWTALMIASLEGHFEEVRCLVEHGANMNLSDINGDTALTIAEVHGKLEISEYLVKAGAQRLDVVAWQDKIEQNSIALLEAAGTGDFVKVKALLSDGVDINFRRDYERDTALTLAVEGGYLEMVELLIEYGANVNLQNHDLNTPIILALGKRRFELMKYLTEKGANLDLLNVNSHTLLMIATLNGDIERVKYLVGKGANIDLINDNHETALIYTVYAEKKNRGVADICIKQLEIAQCLIEAGAHIDVKLLKTEKEKFSAIGELYVINLLEKVVAYRNGISTLTEGIGQRFANGLKGNPYYKDYAKGYNNLSVYIPEELKEKILDAIPDRHSQKLVRNPSMLMLNSWVEEIKEERSKLQLSI</sequence>
<dbReference type="PANTHER" id="PTHR24171">
    <property type="entry name" value="ANKYRIN REPEAT DOMAIN-CONTAINING PROTEIN 39-RELATED"/>
    <property type="match status" value="1"/>
</dbReference>
<dbReference type="InterPro" id="IPR002110">
    <property type="entry name" value="Ankyrin_rpt"/>
</dbReference>
<reference evidence="4 5" key="1">
    <citation type="submission" date="2014-11" db="EMBL/GenBank/DDBJ databases">
        <title>A Rickettsiales Symbiont of Amoebae With Ancient Features.</title>
        <authorList>
            <person name="Schulz F."/>
            <person name="Martijn J."/>
            <person name="Wascher F."/>
            <person name="Kostanjsek R."/>
            <person name="Ettema T.J."/>
            <person name="Horn M."/>
        </authorList>
    </citation>
    <scope>NUCLEOTIDE SEQUENCE [LARGE SCALE GENOMIC DNA]</scope>
    <source>
        <strain evidence="4 5">UWC36</strain>
    </source>
</reference>
<dbReference type="EMBL" id="JSWE01000223">
    <property type="protein sequence ID" value="KIE04130.1"/>
    <property type="molecule type" value="Genomic_DNA"/>
</dbReference>
<protein>
    <submittedName>
        <fullName evidence="4">Uncharacterized protein</fullName>
    </submittedName>
</protein>
<dbReference type="SUPFAM" id="SSF48403">
    <property type="entry name" value="Ankyrin repeat"/>
    <property type="match status" value="1"/>
</dbReference>
<evidence type="ECO:0000256" key="1">
    <source>
        <dbReference type="ARBA" id="ARBA00022737"/>
    </source>
</evidence>
<feature type="repeat" description="ANK" evidence="3">
    <location>
        <begin position="76"/>
        <end position="108"/>
    </location>
</feature>
<dbReference type="AlphaFoldDB" id="A0A0C1QVV0"/>
<organism evidence="4 5">
    <name type="scientific">Candidatus Jidaibacter acanthamoebae</name>
    <dbReference type="NCBI Taxonomy" id="86105"/>
    <lineage>
        <taxon>Bacteria</taxon>
        <taxon>Pseudomonadati</taxon>
        <taxon>Pseudomonadota</taxon>
        <taxon>Alphaproteobacteria</taxon>
        <taxon>Rickettsiales</taxon>
        <taxon>Candidatus Midichloriaceae</taxon>
        <taxon>Candidatus Jidaibacter</taxon>
    </lineage>
</organism>
<evidence type="ECO:0000256" key="2">
    <source>
        <dbReference type="ARBA" id="ARBA00023043"/>
    </source>
</evidence>
<name>A0A0C1QVV0_9RICK</name>
<evidence type="ECO:0000256" key="3">
    <source>
        <dbReference type="PROSITE-ProRule" id="PRU00023"/>
    </source>
</evidence>
<dbReference type="Pfam" id="PF00023">
    <property type="entry name" value="Ank"/>
    <property type="match status" value="1"/>
</dbReference>
<keyword evidence="5" id="KW-1185">Reference proteome</keyword>
<dbReference type="SMART" id="SM00248">
    <property type="entry name" value="ANK"/>
    <property type="match status" value="9"/>
</dbReference>
<feature type="repeat" description="ANK" evidence="3">
    <location>
        <begin position="109"/>
        <end position="135"/>
    </location>
</feature>
<feature type="repeat" description="ANK" evidence="3">
    <location>
        <begin position="248"/>
        <end position="280"/>
    </location>
</feature>
<keyword evidence="1" id="KW-0677">Repeat</keyword>
<dbReference type="Gene3D" id="1.25.40.20">
    <property type="entry name" value="Ankyrin repeat-containing domain"/>
    <property type="match status" value="3"/>
</dbReference>
<dbReference type="PANTHER" id="PTHR24171:SF9">
    <property type="entry name" value="ANKYRIN REPEAT DOMAIN-CONTAINING PROTEIN 39"/>
    <property type="match status" value="1"/>
</dbReference>
<evidence type="ECO:0000313" key="4">
    <source>
        <dbReference type="EMBL" id="KIE04130.1"/>
    </source>
</evidence>
<feature type="repeat" description="ANK" evidence="3">
    <location>
        <begin position="215"/>
        <end position="247"/>
    </location>
</feature>
<dbReference type="Pfam" id="PF12796">
    <property type="entry name" value="Ank_2"/>
    <property type="match status" value="2"/>
</dbReference>
<keyword evidence="2 3" id="KW-0040">ANK repeat</keyword>
<feature type="repeat" description="ANK" evidence="3">
    <location>
        <begin position="10"/>
        <end position="42"/>
    </location>
</feature>
<dbReference type="STRING" id="86105.NF27_JF00080"/>
<comment type="caution">
    <text evidence="4">The sequence shown here is derived from an EMBL/GenBank/DDBJ whole genome shotgun (WGS) entry which is preliminary data.</text>
</comment>
<evidence type="ECO:0000313" key="5">
    <source>
        <dbReference type="Proteomes" id="UP000031258"/>
    </source>
</evidence>
<proteinExistence type="predicted"/>
<gene>
    <name evidence="4" type="ORF">NF27_JF00080</name>
</gene>
<dbReference type="InterPro" id="IPR036770">
    <property type="entry name" value="Ankyrin_rpt-contain_sf"/>
</dbReference>
<feature type="repeat" description="ANK" evidence="3">
    <location>
        <begin position="182"/>
        <end position="214"/>
    </location>
</feature>
<accession>A0A0C1QVV0</accession>
<dbReference type="PROSITE" id="PS50088">
    <property type="entry name" value="ANK_REPEAT"/>
    <property type="match status" value="7"/>
</dbReference>